<name>A0A6C0I580_9ZZZZ</name>
<organism evidence="2">
    <name type="scientific">viral metagenome</name>
    <dbReference type="NCBI Taxonomy" id="1070528"/>
    <lineage>
        <taxon>unclassified sequences</taxon>
        <taxon>metagenomes</taxon>
        <taxon>organismal metagenomes</taxon>
    </lineage>
</organism>
<evidence type="ECO:0000256" key="1">
    <source>
        <dbReference type="SAM" id="MobiDB-lite"/>
    </source>
</evidence>
<reference evidence="2" key="1">
    <citation type="journal article" date="2020" name="Nature">
        <title>Giant virus diversity and host interactions through global metagenomics.</title>
        <authorList>
            <person name="Schulz F."/>
            <person name="Roux S."/>
            <person name="Paez-Espino D."/>
            <person name="Jungbluth S."/>
            <person name="Walsh D.A."/>
            <person name="Denef V.J."/>
            <person name="McMahon K.D."/>
            <person name="Konstantinidis K.T."/>
            <person name="Eloe-Fadrosh E.A."/>
            <person name="Kyrpides N.C."/>
            <person name="Woyke T."/>
        </authorList>
    </citation>
    <scope>NUCLEOTIDE SEQUENCE</scope>
    <source>
        <strain evidence="2">GVMAG-M-3300023184-190</strain>
    </source>
</reference>
<dbReference type="GO" id="GO:0051276">
    <property type="term" value="P:chromosome organization"/>
    <property type="evidence" value="ECO:0007669"/>
    <property type="project" value="InterPro"/>
</dbReference>
<dbReference type="GO" id="GO:0003677">
    <property type="term" value="F:DNA binding"/>
    <property type="evidence" value="ECO:0007669"/>
    <property type="project" value="InterPro"/>
</dbReference>
<proteinExistence type="predicted"/>
<protein>
    <submittedName>
        <fullName evidence="2">Uncharacterized protein</fullName>
    </submittedName>
</protein>
<evidence type="ECO:0000313" key="2">
    <source>
        <dbReference type="EMBL" id="QHT87526.1"/>
    </source>
</evidence>
<dbReference type="InterPro" id="IPR043928">
    <property type="entry name" value="DNVP"/>
</dbReference>
<dbReference type="AlphaFoldDB" id="A0A6C0I580"/>
<sequence>MAECDNKYHINNKSYPLLVGSRAQVWHNTAYKTSGNLTRRDLIKNKSGRIVSIKKHKTAKCQDRLRRSGYGTEKGKFGYVKVEPKTPKKCSKTGKSLSDTVHKRKPKAVKRSVSDTTHRRNIPCKGRKLSICNRATKKCKMAKGPQRTFCRKRKNTKHKA</sequence>
<dbReference type="EMBL" id="MN740091">
    <property type="protein sequence ID" value="QHT87526.1"/>
    <property type="molecule type" value="Genomic_DNA"/>
</dbReference>
<accession>A0A6C0I580</accession>
<feature type="region of interest" description="Disordered" evidence="1">
    <location>
        <begin position="88"/>
        <end position="120"/>
    </location>
</feature>
<dbReference type="Pfam" id="PF19060">
    <property type="entry name" value="DVNP"/>
    <property type="match status" value="1"/>
</dbReference>